<dbReference type="Pfam" id="PF13557">
    <property type="entry name" value="Phenol_MetA_deg"/>
    <property type="match status" value="1"/>
</dbReference>
<dbReference type="RefSeq" id="WP_040096794.1">
    <property type="nucleotide sequence ID" value="NZ_JWJD01000001.1"/>
</dbReference>
<comment type="caution">
    <text evidence="2">The sequence shown here is derived from an EMBL/GenBank/DDBJ whole genome shotgun (WGS) entry which is preliminary data.</text>
</comment>
<keyword evidence="1" id="KW-0732">Signal</keyword>
<proteinExistence type="predicted"/>
<dbReference type="Proteomes" id="UP000035068">
    <property type="component" value="Unassembled WGS sequence"/>
</dbReference>
<protein>
    <recommendedName>
        <fullName evidence="4">Transporter</fullName>
    </recommendedName>
</protein>
<keyword evidence="3" id="KW-1185">Reference proteome</keyword>
<sequence length="328" mass="35635">MRFLIGIFSIAILLHLALLPALAQTESSGPETSLIADAGGSWAGKRSLIIEPGLQYMHNSSNRIDLTGLTLPGLVIGLIQVEKVRRDILTPSLSLRFGVSEFFQVNLRVPYLYRSDKFTNRPGDTDLPSRTTYVDDQGLGDIEGGILFHLLKETPSRPQVIAGLKAKSRTGRDPYGLATQLATPGTHVPAELPTGTGHWALEPYVTILKVVDPAVLFANLGYFYHMERTIDGIGKVDPSDSVNLSFGIGYALNDKLALSTAFEQKIYSRAQVNGNKIAETDPVVATLLLGATYAFSQRTAMNVTLGVGLTEDSPDLQVSINFPIRFSF</sequence>
<feature type="chain" id="PRO_5002150045" description="Transporter" evidence="1">
    <location>
        <begin position="24"/>
        <end position="328"/>
    </location>
</feature>
<feature type="signal peptide" evidence="1">
    <location>
        <begin position="1"/>
        <end position="23"/>
    </location>
</feature>
<evidence type="ECO:0000256" key="1">
    <source>
        <dbReference type="SAM" id="SignalP"/>
    </source>
</evidence>
<dbReference type="EMBL" id="JWJD01000001">
    <property type="protein sequence ID" value="KIH78052.1"/>
    <property type="molecule type" value="Genomic_DNA"/>
</dbReference>
<dbReference type="AlphaFoldDB" id="A0A0C2HZ95"/>
<dbReference type="InterPro" id="IPR025737">
    <property type="entry name" value="FApF"/>
</dbReference>
<gene>
    <name evidence="2" type="ORF">GFER_05545</name>
</gene>
<evidence type="ECO:0000313" key="3">
    <source>
        <dbReference type="Proteomes" id="UP000035068"/>
    </source>
</evidence>
<accession>A0A0C2HZ95</accession>
<organism evidence="2 3">
    <name type="scientific">Geoalkalibacter ferrihydriticus DSM 17813</name>
    <dbReference type="NCBI Taxonomy" id="1121915"/>
    <lineage>
        <taxon>Bacteria</taxon>
        <taxon>Pseudomonadati</taxon>
        <taxon>Thermodesulfobacteriota</taxon>
        <taxon>Desulfuromonadia</taxon>
        <taxon>Desulfuromonadales</taxon>
        <taxon>Geoalkalibacteraceae</taxon>
        <taxon>Geoalkalibacter</taxon>
    </lineage>
</organism>
<evidence type="ECO:0000313" key="2">
    <source>
        <dbReference type="EMBL" id="KIH78052.1"/>
    </source>
</evidence>
<name>A0A0C2HZ95_9BACT</name>
<reference evidence="2 3" key="1">
    <citation type="submission" date="2014-12" db="EMBL/GenBank/DDBJ databases">
        <title>Genomes of Geoalkalibacter ferrihydriticus and Geoalkalibacter subterraneus, two haloalkaliphilic metal-reducing members of the Geobacteraceae.</title>
        <authorList>
            <person name="Badalamenti J.P."/>
            <person name="Torres C.I."/>
            <person name="Krajmalnik-Brown R."/>
            <person name="Bond D.R."/>
        </authorList>
    </citation>
    <scope>NUCLEOTIDE SEQUENCE [LARGE SCALE GENOMIC DNA]</scope>
    <source>
        <strain evidence="2 3">DSM 17813</strain>
    </source>
</reference>
<evidence type="ECO:0008006" key="4">
    <source>
        <dbReference type="Google" id="ProtNLM"/>
    </source>
</evidence>